<comment type="caution">
    <text evidence="1">The sequence shown here is derived from an EMBL/GenBank/DDBJ whole genome shotgun (WGS) entry which is preliminary data.</text>
</comment>
<proteinExistence type="predicted"/>
<name>A0A0D7VXM7_9FLAO</name>
<accession>A0A0D7VXM7</accession>
<dbReference type="Proteomes" id="UP000032578">
    <property type="component" value="Unassembled WGS sequence"/>
</dbReference>
<dbReference type="EMBL" id="JTDW01000030">
    <property type="protein sequence ID" value="KJD31198.1"/>
    <property type="molecule type" value="Genomic_DNA"/>
</dbReference>
<dbReference type="PATRIC" id="fig|1435349.4.peg.1921"/>
<dbReference type="OrthoDB" id="1444205at2"/>
<sequence length="105" mass="12326">MEEQYFNEIRERFCSMDSSVKAGKMMSSEAITYMGKVFAFFSRKKKMVFKLGKDFDPDSFGIEIAVFNPFKNRTPLNGWFEVPFTEKEQWEPLTKKALTLLKSEL</sequence>
<reference evidence="1 2" key="1">
    <citation type="submission" date="2014-11" db="EMBL/GenBank/DDBJ databases">
        <title>Tamlana sedimentorum sp. nov., isolated from shallow sand sediments of the Sea of Japan.</title>
        <authorList>
            <person name="Romanenko L.A."/>
        </authorList>
    </citation>
    <scope>NUCLEOTIDE SEQUENCE [LARGE SCALE GENOMIC DNA]</scope>
    <source>
        <strain evidence="1 2">JCM 19808</strain>
    </source>
</reference>
<evidence type="ECO:0008006" key="3">
    <source>
        <dbReference type="Google" id="ProtNLM"/>
    </source>
</evidence>
<gene>
    <name evidence="1" type="ORF">PW52_16795</name>
</gene>
<dbReference type="AlphaFoldDB" id="A0A0D7VXM7"/>
<evidence type="ECO:0000313" key="1">
    <source>
        <dbReference type="EMBL" id="KJD31198.1"/>
    </source>
</evidence>
<protein>
    <recommendedName>
        <fullName evidence="3">TfoX N-terminal domain-containing protein</fullName>
    </recommendedName>
</protein>
<keyword evidence="2" id="KW-1185">Reference proteome</keyword>
<evidence type="ECO:0000313" key="2">
    <source>
        <dbReference type="Proteomes" id="UP000032578"/>
    </source>
</evidence>
<organism evidence="1 2">
    <name type="scientific">Neotamlana sedimentorum</name>
    <dbReference type="NCBI Taxonomy" id="1435349"/>
    <lineage>
        <taxon>Bacteria</taxon>
        <taxon>Pseudomonadati</taxon>
        <taxon>Bacteroidota</taxon>
        <taxon>Flavobacteriia</taxon>
        <taxon>Flavobacteriales</taxon>
        <taxon>Flavobacteriaceae</taxon>
        <taxon>Neotamlana</taxon>
    </lineage>
</organism>